<proteinExistence type="predicted"/>
<dbReference type="AlphaFoldDB" id="A0A858SXY8"/>
<evidence type="ECO:0000256" key="3">
    <source>
        <dbReference type="ARBA" id="ARBA00022840"/>
    </source>
</evidence>
<reference evidence="5 6" key="1">
    <citation type="submission" date="2020-02" db="EMBL/GenBank/DDBJ databases">
        <title>Genome sequence of Roseobacter ponti.</title>
        <authorList>
            <person name="Hollensteiner J."/>
            <person name="Schneider D."/>
            <person name="Poehlein A."/>
            <person name="Daniel R."/>
        </authorList>
    </citation>
    <scope>NUCLEOTIDE SEQUENCE [LARGE SCALE GENOMIC DNA]</scope>
    <source>
        <strain evidence="5 6">DSM 106830</strain>
    </source>
</reference>
<dbReference type="Gene3D" id="2.40.100.10">
    <property type="entry name" value="Cyclophilin-like"/>
    <property type="match status" value="1"/>
</dbReference>
<dbReference type="PANTHER" id="PTHR43309">
    <property type="entry name" value="5-OXOPROLINASE SUBUNIT C"/>
    <property type="match status" value="1"/>
</dbReference>
<keyword evidence="2" id="KW-0378">Hydrolase</keyword>
<dbReference type="SUPFAM" id="SSF50891">
    <property type="entry name" value="Cyclophilin-like"/>
    <property type="match status" value="1"/>
</dbReference>
<name>A0A858SXY8_9RHOB</name>
<keyword evidence="1" id="KW-0547">Nucleotide-binding</keyword>
<protein>
    <submittedName>
        <fullName evidence="5">Biotin-dependent carboxyltransferase</fullName>
    </submittedName>
</protein>
<dbReference type="RefSeq" id="WP_169642085.1">
    <property type="nucleotide sequence ID" value="NZ_CP048788.1"/>
</dbReference>
<dbReference type="InterPro" id="IPR003778">
    <property type="entry name" value="CT_A_B"/>
</dbReference>
<evidence type="ECO:0000256" key="2">
    <source>
        <dbReference type="ARBA" id="ARBA00022801"/>
    </source>
</evidence>
<keyword evidence="5" id="KW-0808">Transferase</keyword>
<dbReference type="InterPro" id="IPR052708">
    <property type="entry name" value="PxpC"/>
</dbReference>
<accession>A0A858SXY8</accession>
<dbReference type="Pfam" id="PF02626">
    <property type="entry name" value="CT_A_B"/>
    <property type="match status" value="1"/>
</dbReference>
<dbReference type="EMBL" id="CP048788">
    <property type="protein sequence ID" value="QJF52868.1"/>
    <property type="molecule type" value="Genomic_DNA"/>
</dbReference>
<organism evidence="5 6">
    <name type="scientific">Roseobacter ponti</name>
    <dbReference type="NCBI Taxonomy" id="1891787"/>
    <lineage>
        <taxon>Bacteria</taxon>
        <taxon>Pseudomonadati</taxon>
        <taxon>Pseudomonadota</taxon>
        <taxon>Alphaproteobacteria</taxon>
        <taxon>Rhodobacterales</taxon>
        <taxon>Roseobacteraceae</taxon>
        <taxon>Roseobacter</taxon>
    </lineage>
</organism>
<evidence type="ECO:0000313" key="5">
    <source>
        <dbReference type="EMBL" id="QJF52868.1"/>
    </source>
</evidence>
<dbReference type="Proteomes" id="UP000503308">
    <property type="component" value="Chromosome"/>
</dbReference>
<gene>
    <name evidence="5" type="ORF">G3256_17665</name>
</gene>
<feature type="domain" description="Carboxyltransferase" evidence="4">
    <location>
        <begin position="26"/>
        <end position="300"/>
    </location>
</feature>
<evidence type="ECO:0000313" key="6">
    <source>
        <dbReference type="Proteomes" id="UP000503308"/>
    </source>
</evidence>
<dbReference type="PANTHER" id="PTHR43309:SF5">
    <property type="entry name" value="5-OXOPROLINASE SUBUNIT C"/>
    <property type="match status" value="1"/>
</dbReference>
<dbReference type="GO" id="GO:0016740">
    <property type="term" value="F:transferase activity"/>
    <property type="evidence" value="ECO:0007669"/>
    <property type="project" value="UniProtKB-KW"/>
</dbReference>
<dbReference type="InterPro" id="IPR029000">
    <property type="entry name" value="Cyclophilin-like_dom_sf"/>
</dbReference>
<keyword evidence="6" id="KW-1185">Reference proteome</keyword>
<dbReference type="GO" id="GO:0005524">
    <property type="term" value="F:ATP binding"/>
    <property type="evidence" value="ECO:0007669"/>
    <property type="project" value="UniProtKB-KW"/>
</dbReference>
<dbReference type="SMART" id="SM00797">
    <property type="entry name" value="AHS2"/>
    <property type="match status" value="1"/>
</dbReference>
<evidence type="ECO:0000256" key="1">
    <source>
        <dbReference type="ARBA" id="ARBA00022741"/>
    </source>
</evidence>
<sequence>MSGALKVLSAGPALSLQDLGRRGYLAFGLTRGGAADTLALHEGAALLGQSAELAAIEMTGMGSTFEATADTVIALTGARMTATLDGAPLVWNASHALPAGAKLAIGGVQAGTCGYLHVAGGFDVPVQMGARGSHLNAGIGGLLEADDALPLTDASARSGYFLTPDNRLAGGTIHVIESIQTTEFSEETRARFAATPFRRDPRGNRQGVRMDSDGDGFFARDGLSIVSEVIVPGDIQITGDGAPFVLMCESQTTGGYPRIGTVIPSDLPKVAQAPVGAPLKFEFVSHEEARALETRARAAIKALAGQVQPLVRDPADIADLLSYQLVSGVVSASADPFET</sequence>
<keyword evidence="3" id="KW-0067">ATP-binding</keyword>
<dbReference type="GO" id="GO:0016787">
    <property type="term" value="F:hydrolase activity"/>
    <property type="evidence" value="ECO:0007669"/>
    <property type="project" value="UniProtKB-KW"/>
</dbReference>
<dbReference type="KEGG" id="rpon:G3256_17665"/>
<evidence type="ECO:0000259" key="4">
    <source>
        <dbReference type="SMART" id="SM00797"/>
    </source>
</evidence>